<dbReference type="GO" id="GO:0006633">
    <property type="term" value="P:fatty acid biosynthetic process"/>
    <property type="evidence" value="ECO:0007669"/>
    <property type="project" value="UniProtKB-UniRule"/>
</dbReference>
<dbReference type="CDD" id="cd00834">
    <property type="entry name" value="KAS_I_II"/>
    <property type="match status" value="1"/>
</dbReference>
<dbReference type="PANTHER" id="PTHR11712">
    <property type="entry name" value="POLYKETIDE SYNTHASE-RELATED"/>
    <property type="match status" value="1"/>
</dbReference>
<evidence type="ECO:0000313" key="17">
    <source>
        <dbReference type="Proteomes" id="UP001495779"/>
    </source>
</evidence>
<dbReference type="InterPro" id="IPR016039">
    <property type="entry name" value="Thiolase-like"/>
</dbReference>
<dbReference type="PANTHER" id="PTHR11712:SF336">
    <property type="entry name" value="3-OXOACYL-[ACYL-CARRIER-PROTEIN] SYNTHASE, MITOCHONDRIAL"/>
    <property type="match status" value="1"/>
</dbReference>
<organism evidence="15">
    <name type="scientific">Providencia stuartii</name>
    <dbReference type="NCBI Taxonomy" id="588"/>
    <lineage>
        <taxon>Bacteria</taxon>
        <taxon>Pseudomonadati</taxon>
        <taxon>Pseudomonadota</taxon>
        <taxon>Gammaproteobacteria</taxon>
        <taxon>Enterobacterales</taxon>
        <taxon>Morganellaceae</taxon>
        <taxon>Providencia</taxon>
    </lineage>
</organism>
<reference evidence="16 17" key="1">
    <citation type="submission" date="2021-04" db="EMBL/GenBank/DDBJ databases">
        <title>Determining the burden of carbapenem-resistant Enterobacterales from a tertiary public heath setting in Bangladesh: a clinical, epidemiological, and molecular study.</title>
        <authorList>
            <person name="Farzana R."/>
            <person name="Walsh T.R."/>
        </authorList>
    </citation>
    <scope>NUCLEOTIDE SEQUENCE [LARGE SCALE GENOMIC DNA]</scope>
    <source>
        <strain evidence="17">dmpro_s316</strain>
        <strain evidence="16">Dmpro_s316</strain>
    </source>
</reference>
<dbReference type="InterPro" id="IPR000794">
    <property type="entry name" value="Beta-ketoacyl_synthase"/>
</dbReference>
<evidence type="ECO:0000256" key="7">
    <source>
        <dbReference type="ARBA" id="ARBA00022832"/>
    </source>
</evidence>
<keyword evidence="7" id="KW-0276">Fatty acid metabolism</keyword>
<evidence type="ECO:0000256" key="13">
    <source>
        <dbReference type="RuleBase" id="RU003694"/>
    </source>
</evidence>
<dbReference type="InterPro" id="IPR014031">
    <property type="entry name" value="Ketoacyl_synth_C"/>
</dbReference>
<dbReference type="AlphaFoldDB" id="A0AAI9HW76"/>
<evidence type="ECO:0000256" key="1">
    <source>
        <dbReference type="ARBA" id="ARBA00005194"/>
    </source>
</evidence>
<feature type="active site" description="For beta-ketoacyl synthase activity" evidence="12">
    <location>
        <position position="165"/>
    </location>
</feature>
<dbReference type="PROSITE" id="PS00606">
    <property type="entry name" value="KS3_1"/>
    <property type="match status" value="1"/>
</dbReference>
<dbReference type="NCBIfam" id="NF004970">
    <property type="entry name" value="PRK06333.1"/>
    <property type="match status" value="1"/>
</dbReference>
<dbReference type="EMBL" id="JAGSRH010000003">
    <property type="protein sequence ID" value="MER5075763.1"/>
    <property type="molecule type" value="Genomic_DNA"/>
</dbReference>
<evidence type="ECO:0000256" key="8">
    <source>
        <dbReference type="ARBA" id="ARBA00023098"/>
    </source>
</evidence>
<sequence>MSKRRVVVTGLGMLSPVGNTVESSWKAVCDGQSGISLIEHFDTTNHATKFAGVVKDFNYEDYGISRKEARKMDPFIQYGIAAGYQAIKDAGLEVTEANATRIGLAIGSGIGGLGLIQENCEALQHGGPRKVSPFFVPSTIINMVAGHLSIMYGFRGPSISIATACTSGVHNIGHAARMIAYGDADVMLAGGAEKATTPLGVAGFGAARALSTRNDDPQAASRPWDKDRDGFVLGDGAGIIILEEYEHAKARGAKIYAEVSGFGMSSDAYHMTSPPENGEGAALAMMNALHDAGIEANDVGYINAHGTSTPAGDLAEAQAVVSVFGEDTNVLVSSTKSMTGHLLGAAGAIESIFTILSLADQIVPPTINLENPDEACKLDFVPGEARKVENMEYALCNSFGFGGTNGSLIFRRYHQE</sequence>
<evidence type="ECO:0000256" key="4">
    <source>
        <dbReference type="ARBA" id="ARBA00014657"/>
    </source>
</evidence>
<dbReference type="NCBIfam" id="TIGR03150">
    <property type="entry name" value="fabF"/>
    <property type="match status" value="1"/>
</dbReference>
<dbReference type="InterPro" id="IPR014030">
    <property type="entry name" value="Ketoacyl_synth_N"/>
</dbReference>
<evidence type="ECO:0000256" key="5">
    <source>
        <dbReference type="ARBA" id="ARBA00022516"/>
    </source>
</evidence>
<dbReference type="InterPro" id="IPR020841">
    <property type="entry name" value="PKS_Beta-ketoAc_synthase_dom"/>
</dbReference>
<proteinExistence type="inferred from homology"/>
<reference evidence="15" key="2">
    <citation type="submission" date="2024-02" db="EMBL/GenBank/DDBJ databases">
        <authorList>
            <consortium name="Clinical and Environmental Microbiology Branch: Whole genome sequencing antimicrobial resistance pathogens in the healthcare setting"/>
        </authorList>
    </citation>
    <scope>NUCLEOTIDE SEQUENCE</scope>
    <source>
        <strain evidence="15">2020GO-00142</strain>
    </source>
</reference>
<dbReference type="SMART" id="SM00825">
    <property type="entry name" value="PKS_KS"/>
    <property type="match status" value="1"/>
</dbReference>
<keyword evidence="10 11" id="KW-0012">Acyltransferase</keyword>
<keyword evidence="5 11" id="KW-0444">Lipid biosynthesis</keyword>
<protein>
    <recommendedName>
        <fullName evidence="4 11">3-oxoacyl-[acyl-carrier-protein] synthase 2</fullName>
        <ecNumber evidence="3 11">2.3.1.179</ecNumber>
    </recommendedName>
</protein>
<comment type="similarity">
    <text evidence="2 11 13">Belongs to the thiolase-like superfamily. Beta-ketoacyl-ACP synthases family.</text>
</comment>
<gene>
    <name evidence="15" type="primary">fabF</name>
    <name evidence="15" type="ORF">JRA39_000109</name>
    <name evidence="16" type="ORF">KDV35_02570</name>
</gene>
<dbReference type="InterPro" id="IPR018201">
    <property type="entry name" value="Ketoacyl_synth_AS"/>
</dbReference>
<dbReference type="Proteomes" id="UP001495779">
    <property type="component" value="Unassembled WGS sequence"/>
</dbReference>
<dbReference type="EMBL" id="AAZDVE040000001">
    <property type="protein sequence ID" value="EMP9431124.1"/>
    <property type="molecule type" value="Genomic_DNA"/>
</dbReference>
<dbReference type="SUPFAM" id="SSF53901">
    <property type="entry name" value="Thiolase-like"/>
    <property type="match status" value="2"/>
</dbReference>
<dbReference type="Gene3D" id="3.40.47.10">
    <property type="match status" value="1"/>
</dbReference>
<dbReference type="Pfam" id="PF00109">
    <property type="entry name" value="ketoacyl-synt"/>
    <property type="match status" value="1"/>
</dbReference>
<evidence type="ECO:0000256" key="10">
    <source>
        <dbReference type="ARBA" id="ARBA00023315"/>
    </source>
</evidence>
<evidence type="ECO:0000313" key="16">
    <source>
        <dbReference type="EMBL" id="MER5075763.1"/>
    </source>
</evidence>
<dbReference type="FunFam" id="3.40.47.10:FF:000009">
    <property type="entry name" value="3-oxoacyl-[acyl-carrier-protein] synthase 2"/>
    <property type="match status" value="1"/>
</dbReference>
<keyword evidence="8" id="KW-0443">Lipid metabolism</keyword>
<dbReference type="RefSeq" id="WP_196713187.1">
    <property type="nucleotide sequence ID" value="NZ_CP095443.1"/>
</dbReference>
<keyword evidence="6 11" id="KW-0808">Transferase</keyword>
<dbReference type="Pfam" id="PF02801">
    <property type="entry name" value="Ketoacyl-synt_C"/>
    <property type="match status" value="1"/>
</dbReference>
<dbReference type="GO" id="GO:0005829">
    <property type="term" value="C:cytosol"/>
    <property type="evidence" value="ECO:0007669"/>
    <property type="project" value="TreeGrafter"/>
</dbReference>
<evidence type="ECO:0000256" key="2">
    <source>
        <dbReference type="ARBA" id="ARBA00008467"/>
    </source>
</evidence>
<evidence type="ECO:0000256" key="12">
    <source>
        <dbReference type="PIRSR" id="PIRSR000447-1"/>
    </source>
</evidence>
<dbReference type="NCBIfam" id="NF005589">
    <property type="entry name" value="PRK07314.1"/>
    <property type="match status" value="1"/>
</dbReference>
<evidence type="ECO:0000256" key="3">
    <source>
        <dbReference type="ARBA" id="ARBA00012356"/>
    </source>
</evidence>
<dbReference type="InterPro" id="IPR017568">
    <property type="entry name" value="3-oxoacyl-ACP_synth-2"/>
</dbReference>
<comment type="function">
    <text evidence="11">Involved in the type II fatty acid elongation cycle. Catalyzes the elongation of a wide range of acyl-ACP by the addition of two carbons from malonyl-ACP to an acyl acceptor. Can efficiently catalyze the conversion of palmitoleoyl-ACP (cis-hexadec-9-enoyl-ACP) to cis-vaccenoyl-ACP (cis-octadec-11-enoyl-ACP), an essential step in the thermal regulation of fatty acid composition.</text>
</comment>
<evidence type="ECO:0000256" key="11">
    <source>
        <dbReference type="PIRNR" id="PIRNR000447"/>
    </source>
</evidence>
<accession>A0AAI9HW76</accession>
<comment type="catalytic activity">
    <reaction evidence="11">
        <text>a fatty acyl-[ACP] + malonyl-[ACP] + H(+) = a 3-oxoacyl-[ACP] + holo-[ACP] + CO2</text>
        <dbReference type="Rhea" id="RHEA:22836"/>
        <dbReference type="Rhea" id="RHEA-COMP:9623"/>
        <dbReference type="Rhea" id="RHEA-COMP:9685"/>
        <dbReference type="Rhea" id="RHEA-COMP:9916"/>
        <dbReference type="Rhea" id="RHEA-COMP:14125"/>
        <dbReference type="ChEBI" id="CHEBI:15378"/>
        <dbReference type="ChEBI" id="CHEBI:16526"/>
        <dbReference type="ChEBI" id="CHEBI:64479"/>
        <dbReference type="ChEBI" id="CHEBI:78449"/>
        <dbReference type="ChEBI" id="CHEBI:78776"/>
        <dbReference type="ChEBI" id="CHEBI:138651"/>
    </reaction>
</comment>
<comment type="pathway">
    <text evidence="1 11">Lipid metabolism; fatty acid biosynthesis.</text>
</comment>
<comment type="caution">
    <text evidence="15">The sequence shown here is derived from an EMBL/GenBank/DDBJ whole genome shotgun (WGS) entry which is preliminary data.</text>
</comment>
<dbReference type="PIRSF" id="PIRSF000447">
    <property type="entry name" value="KAS_II"/>
    <property type="match status" value="1"/>
</dbReference>
<evidence type="ECO:0000256" key="9">
    <source>
        <dbReference type="ARBA" id="ARBA00023160"/>
    </source>
</evidence>
<evidence type="ECO:0000256" key="6">
    <source>
        <dbReference type="ARBA" id="ARBA00022679"/>
    </source>
</evidence>
<comment type="catalytic activity">
    <reaction evidence="11">
        <text>(9Z)-hexadecenoyl-[ACP] + malonyl-[ACP] + H(+) = 3-oxo-(11Z)-octadecenoyl-[ACP] + holo-[ACP] + CO2</text>
        <dbReference type="Rhea" id="RHEA:55040"/>
        <dbReference type="Rhea" id="RHEA-COMP:9623"/>
        <dbReference type="Rhea" id="RHEA-COMP:9685"/>
        <dbReference type="Rhea" id="RHEA-COMP:10800"/>
        <dbReference type="Rhea" id="RHEA-COMP:14074"/>
        <dbReference type="ChEBI" id="CHEBI:15378"/>
        <dbReference type="ChEBI" id="CHEBI:16526"/>
        <dbReference type="ChEBI" id="CHEBI:64479"/>
        <dbReference type="ChEBI" id="CHEBI:78449"/>
        <dbReference type="ChEBI" id="CHEBI:83989"/>
        <dbReference type="ChEBI" id="CHEBI:138538"/>
        <dbReference type="EC" id="2.3.1.179"/>
    </reaction>
</comment>
<name>A0AAI9HW76_PROST</name>
<evidence type="ECO:0000259" key="14">
    <source>
        <dbReference type="PROSITE" id="PS52004"/>
    </source>
</evidence>
<dbReference type="PROSITE" id="PS52004">
    <property type="entry name" value="KS3_2"/>
    <property type="match status" value="1"/>
</dbReference>
<dbReference type="GO" id="GO:0004315">
    <property type="term" value="F:3-oxoacyl-[acyl-carrier-protein] synthase activity"/>
    <property type="evidence" value="ECO:0007669"/>
    <property type="project" value="UniProtKB-UniRule"/>
</dbReference>
<keyword evidence="9 11" id="KW-0275">Fatty acid biosynthesis</keyword>
<feature type="domain" description="Ketosynthase family 3 (KS3)" evidence="14">
    <location>
        <begin position="3"/>
        <end position="412"/>
    </location>
</feature>
<evidence type="ECO:0000313" key="15">
    <source>
        <dbReference type="EMBL" id="EMP9431124.1"/>
    </source>
</evidence>
<dbReference type="EC" id="2.3.1.179" evidence="3 11"/>